<comment type="similarity">
    <text evidence="2 10">Belongs to the disproportionating enzyme family.</text>
</comment>
<dbReference type="RefSeq" id="WP_168054803.1">
    <property type="nucleotide sequence ID" value="NZ_JAAOZT010000006.1"/>
</dbReference>
<dbReference type="EMBL" id="JACHHQ010000002">
    <property type="protein sequence ID" value="MBB5199545.1"/>
    <property type="molecule type" value="Genomic_DNA"/>
</dbReference>
<dbReference type="Proteomes" id="UP000571084">
    <property type="component" value="Unassembled WGS sequence"/>
</dbReference>
<gene>
    <name evidence="11" type="ORF">HNR39_001372</name>
</gene>
<dbReference type="PANTHER" id="PTHR32438:SF5">
    <property type="entry name" value="4-ALPHA-GLUCANOTRANSFERASE DPE1, CHLOROPLASTIC_AMYLOPLASTIC"/>
    <property type="match status" value="1"/>
</dbReference>
<reference evidence="11 12" key="1">
    <citation type="submission" date="2020-08" db="EMBL/GenBank/DDBJ databases">
        <title>Genomic Encyclopedia of Type Strains, Phase IV (KMG-IV): sequencing the most valuable type-strain genomes for metagenomic binning, comparative biology and taxonomic classification.</title>
        <authorList>
            <person name="Goeker M."/>
        </authorList>
    </citation>
    <scope>NUCLEOTIDE SEQUENCE [LARGE SCALE GENOMIC DNA]</scope>
    <source>
        <strain evidence="11 12">DSM 23240</strain>
    </source>
</reference>
<evidence type="ECO:0000313" key="12">
    <source>
        <dbReference type="Proteomes" id="UP000571084"/>
    </source>
</evidence>
<dbReference type="Gene3D" id="3.20.20.80">
    <property type="entry name" value="Glycosidases"/>
    <property type="match status" value="1"/>
</dbReference>
<name>A0A840RPA4_9BURK</name>
<dbReference type="GO" id="GO:0005975">
    <property type="term" value="P:carbohydrate metabolic process"/>
    <property type="evidence" value="ECO:0007669"/>
    <property type="project" value="InterPro"/>
</dbReference>
<comment type="caution">
    <text evidence="11">The sequence shown here is derived from an EMBL/GenBank/DDBJ whole genome shotgun (WGS) entry which is preliminary data.</text>
</comment>
<dbReference type="InterPro" id="IPR017853">
    <property type="entry name" value="GH"/>
</dbReference>
<dbReference type="GO" id="GO:0004134">
    <property type="term" value="F:4-alpha-glucanotransferase activity"/>
    <property type="evidence" value="ECO:0007669"/>
    <property type="project" value="UniProtKB-EC"/>
</dbReference>
<comment type="catalytic activity">
    <reaction evidence="1 10">
        <text>Transfers a segment of a (1-&gt;4)-alpha-D-glucan to a new position in an acceptor, which may be glucose or a (1-&gt;4)-alpha-D-glucan.</text>
        <dbReference type="EC" id="2.4.1.25"/>
    </reaction>
</comment>
<dbReference type="InterPro" id="IPR003385">
    <property type="entry name" value="Glyco_hydro_77"/>
</dbReference>
<dbReference type="PANTHER" id="PTHR32438">
    <property type="entry name" value="4-ALPHA-GLUCANOTRANSFERASE DPE1, CHLOROPLASTIC/AMYLOPLASTIC"/>
    <property type="match status" value="1"/>
</dbReference>
<evidence type="ECO:0000256" key="7">
    <source>
        <dbReference type="ARBA" id="ARBA00023277"/>
    </source>
</evidence>
<keyword evidence="7 10" id="KW-0119">Carbohydrate metabolism</keyword>
<evidence type="ECO:0000256" key="9">
    <source>
        <dbReference type="ARBA" id="ARBA00031501"/>
    </source>
</evidence>
<evidence type="ECO:0000256" key="1">
    <source>
        <dbReference type="ARBA" id="ARBA00000439"/>
    </source>
</evidence>
<evidence type="ECO:0000256" key="4">
    <source>
        <dbReference type="ARBA" id="ARBA00020295"/>
    </source>
</evidence>
<keyword evidence="5 10" id="KW-0328">Glycosyltransferase</keyword>
<sequence length="778" mass="82871">MTPKDLILLAEQAGLMTGWADAHGAPHDVAPTVLMSLLEAVGLPCRSNAEYLDSKARLNAQQTPAGLPPLLTAQIGQPIRLPFQSQSSGATAGSRLHGHGYEIALENGGTLQGCFPTDTALPLYISPIHISGYHRLLVGGESSILAVAPTRCYGVSDARAGNTNPAKPANDPAYLWGLAVQLYSLRRHGDGGLGDFTALKMLACDAAQQGAAALAISPVHAMFSADPGRYSPYGPSSRLFLNAFHIDPAAAASHYPDGPAIETDFSYRGQELPDLENPSAVLTAASGAQPEGGPLIDWSAAGTARLALLRAAYSRFLQGGPSGPSSAFETFCRDGGTGLQDHARYEALQEWLAFQIGGDNKNFCDWRLWPADYRNPRSSAVTEFAQQYSQQIGFHLFLQWHAALGLAGAQLAARDAGMPIGLIADLAIGAERGGSQSWSEQSEMLNGLSIGAPPDLLNVVGQNWGLGAYSPWGLQASGFRSFIAMLRACFVHAGGARIDHVLGLARLWLIPEGASARDGAYLRYPLEDMLRLIALESWRHRAIVIGENLGTVPPGFNARLADINLLGIDVLWFQRDGMRFVTPKAWSATSIATTTTHDLPTVAGWWTGTDIGWRARLDLLGGNAEADETILRAQERRELWQTATENGCATGSMPPSTLEGAPIEAALRLVGSAPAPLALIPLEDMLGLAEQPNLPGTVEPVMEVVREVANEVVNERLVAASHPNWRRRLPVDVAHLLQGPAVQTYLNALKRARAAVTHDAALNPPSAAFSGDGNKESS</sequence>
<evidence type="ECO:0000256" key="10">
    <source>
        <dbReference type="RuleBase" id="RU361207"/>
    </source>
</evidence>
<evidence type="ECO:0000256" key="8">
    <source>
        <dbReference type="ARBA" id="ARBA00031423"/>
    </source>
</evidence>
<dbReference type="NCBIfam" id="TIGR00217">
    <property type="entry name" value="malQ"/>
    <property type="match status" value="1"/>
</dbReference>
<proteinExistence type="inferred from homology"/>
<evidence type="ECO:0000256" key="6">
    <source>
        <dbReference type="ARBA" id="ARBA00022679"/>
    </source>
</evidence>
<dbReference type="Pfam" id="PF02446">
    <property type="entry name" value="Glyco_hydro_77"/>
    <property type="match status" value="1"/>
</dbReference>
<evidence type="ECO:0000256" key="3">
    <source>
        <dbReference type="ARBA" id="ARBA00012560"/>
    </source>
</evidence>
<evidence type="ECO:0000256" key="5">
    <source>
        <dbReference type="ARBA" id="ARBA00022676"/>
    </source>
</evidence>
<keyword evidence="6 10" id="KW-0808">Transferase</keyword>
<dbReference type="EC" id="2.4.1.25" evidence="3 10"/>
<accession>A0A840RPA4</accession>
<dbReference type="AlphaFoldDB" id="A0A840RPA4"/>
<evidence type="ECO:0000256" key="2">
    <source>
        <dbReference type="ARBA" id="ARBA00005684"/>
    </source>
</evidence>
<organism evidence="11 12">
    <name type="scientific">Glaciimonas immobilis</name>
    <dbReference type="NCBI Taxonomy" id="728004"/>
    <lineage>
        <taxon>Bacteria</taxon>
        <taxon>Pseudomonadati</taxon>
        <taxon>Pseudomonadota</taxon>
        <taxon>Betaproteobacteria</taxon>
        <taxon>Burkholderiales</taxon>
        <taxon>Oxalobacteraceae</taxon>
        <taxon>Glaciimonas</taxon>
    </lineage>
</organism>
<evidence type="ECO:0000313" key="11">
    <source>
        <dbReference type="EMBL" id="MBB5199545.1"/>
    </source>
</evidence>
<keyword evidence="12" id="KW-1185">Reference proteome</keyword>
<dbReference type="SUPFAM" id="SSF51445">
    <property type="entry name" value="(Trans)glycosidases"/>
    <property type="match status" value="1"/>
</dbReference>
<protein>
    <recommendedName>
        <fullName evidence="4 10">4-alpha-glucanotransferase</fullName>
        <ecNumber evidence="3 10">2.4.1.25</ecNumber>
    </recommendedName>
    <alternativeName>
        <fullName evidence="8 10">Amylomaltase</fullName>
    </alternativeName>
    <alternativeName>
        <fullName evidence="9 10">Disproportionating enzyme</fullName>
    </alternativeName>
</protein>